<accession>I7MMW3</accession>
<keyword evidence="3 4" id="KW-0002">3D-structure</keyword>
<protein>
    <submittedName>
        <fullName evidence="1">Uncharacterized protein</fullName>
    </submittedName>
</protein>
<dbReference type="OrthoDB" id="283144at2759"/>
<proteinExistence type="evidence at protein level"/>
<dbReference type="PDB" id="6YNZ">
    <property type="method" value="EM"/>
    <property type="resolution" value="3.10 A"/>
    <property type="chains" value="e1/e2/e4/e5=1-71"/>
</dbReference>
<reference evidence="2" key="1">
    <citation type="journal article" date="2006" name="PLoS Biol.">
        <title>Macronuclear genome sequence of the ciliate Tetrahymena thermophila, a model eukaryote.</title>
        <authorList>
            <person name="Eisen J.A."/>
            <person name="Coyne R.S."/>
            <person name="Wu M."/>
            <person name="Wu D."/>
            <person name="Thiagarajan M."/>
            <person name="Wortman J.R."/>
            <person name="Badger J.H."/>
            <person name="Ren Q."/>
            <person name="Amedeo P."/>
            <person name="Jones K.M."/>
            <person name="Tallon L.J."/>
            <person name="Delcher A.L."/>
            <person name="Salzberg S.L."/>
            <person name="Silva J.C."/>
            <person name="Haas B.J."/>
            <person name="Majoros W.H."/>
            <person name="Farzad M."/>
            <person name="Carlton J.M."/>
            <person name="Smith R.K. Jr."/>
            <person name="Garg J."/>
            <person name="Pearlman R.E."/>
            <person name="Karrer K.M."/>
            <person name="Sun L."/>
            <person name="Manning G."/>
            <person name="Elde N.C."/>
            <person name="Turkewitz A.P."/>
            <person name="Asai D.J."/>
            <person name="Wilkes D.E."/>
            <person name="Wang Y."/>
            <person name="Cai H."/>
            <person name="Collins K."/>
            <person name="Stewart B.A."/>
            <person name="Lee S.R."/>
            <person name="Wilamowska K."/>
            <person name="Weinberg Z."/>
            <person name="Ruzzo W.L."/>
            <person name="Wloga D."/>
            <person name="Gaertig J."/>
            <person name="Frankel J."/>
            <person name="Tsao C.-C."/>
            <person name="Gorovsky M.A."/>
            <person name="Keeling P.J."/>
            <person name="Waller R.F."/>
            <person name="Patron N.J."/>
            <person name="Cherry J.M."/>
            <person name="Stover N.A."/>
            <person name="Krieger C.J."/>
            <person name="del Toro C."/>
            <person name="Ryder H.F."/>
            <person name="Williamson S.C."/>
            <person name="Barbeau R.A."/>
            <person name="Hamilton E.P."/>
            <person name="Orias E."/>
        </authorList>
    </citation>
    <scope>NUCLEOTIDE SEQUENCE [LARGE SCALE GENOMIC DNA]</scope>
    <source>
        <strain evidence="2">SB210</strain>
    </source>
</reference>
<reference evidence="3 4" key="2">
    <citation type="journal article" date="2020" name="Nat. Commun.">
        <title>Type III ATP synthase is a symmetry-deviated dimer that induces membrane curvature through tetramerization.</title>
        <authorList>
            <person name="Flygaard R.K."/>
            <person name="Muhleip A."/>
            <person name="Tobiasson V."/>
            <person name="Amunts A."/>
        </authorList>
    </citation>
    <scope>STRUCTURE BY ELECTRON MICROSCOPY (2.70 ANGSTROMS)</scope>
</reference>
<gene>
    <name evidence="1" type="ORF">TTHERM_00682930</name>
</gene>
<dbReference type="RefSeq" id="XP_001027329.2">
    <property type="nucleotide sequence ID" value="XM_001027329.3"/>
</dbReference>
<dbReference type="EMDB" id="EMD-10860"/>
<evidence type="ECO:0000313" key="1">
    <source>
        <dbReference type="EMBL" id="EAS07087.2"/>
    </source>
</evidence>
<keyword evidence="2" id="KW-1185">Reference proteome</keyword>
<evidence type="ECO:0007829" key="4">
    <source>
        <dbReference type="PDB" id="6YNY"/>
    </source>
</evidence>
<dbReference type="GeneID" id="7824735"/>
<organism evidence="1 2">
    <name type="scientific">Tetrahymena thermophila (strain SB210)</name>
    <dbReference type="NCBI Taxonomy" id="312017"/>
    <lineage>
        <taxon>Eukaryota</taxon>
        <taxon>Sar</taxon>
        <taxon>Alveolata</taxon>
        <taxon>Ciliophora</taxon>
        <taxon>Intramacronucleata</taxon>
        <taxon>Oligohymenophorea</taxon>
        <taxon>Hymenostomatida</taxon>
        <taxon>Tetrahymenina</taxon>
        <taxon>Tetrahymenidae</taxon>
        <taxon>Tetrahymena</taxon>
    </lineage>
</organism>
<evidence type="ECO:0007829" key="3">
    <source>
        <dbReference type="PDB" id="6YNW"/>
    </source>
</evidence>
<evidence type="ECO:0000313" key="2">
    <source>
        <dbReference type="Proteomes" id="UP000009168"/>
    </source>
</evidence>
<dbReference type="STRING" id="312017.I7MMW3"/>
<dbReference type="InParanoid" id="I7MMW3"/>
<dbReference type="HOGENOM" id="CLU_2745661_0_0_1"/>
<dbReference type="KEGG" id="tet:TTHERM_00682930"/>
<dbReference type="EMDB" id="EMD-10858"/>
<dbReference type="SMR" id="I7MMW3"/>
<dbReference type="AlphaFoldDB" id="I7MMW3"/>
<dbReference type="eggNOG" id="ENOG502SXQU">
    <property type="taxonomic scope" value="Eukaryota"/>
</dbReference>
<dbReference type="PDB" id="6YNW">
    <property type="method" value="EM"/>
    <property type="resolution" value="3.10 A"/>
    <property type="chains" value="e=1-71"/>
</dbReference>
<dbReference type="PDB" id="6YNY">
    <property type="method" value="EM"/>
    <property type="resolution" value="2.70 A"/>
    <property type="chains" value="e1/e2=1-71"/>
</dbReference>
<dbReference type="EMDB" id="EMD-10861"/>
<name>I7MMW3_TETTS</name>
<sequence length="71" mass="7973">MCIEFAFKKAGIPIVRNFLHSTEGVIYGLPQRVQRNLAINYTVKQYKEGKAVSAKTIKTLQEAFPSKGDTK</sequence>
<dbReference type="EMBL" id="GG662247">
    <property type="protein sequence ID" value="EAS07087.2"/>
    <property type="molecule type" value="Genomic_DNA"/>
</dbReference>
<dbReference type="Proteomes" id="UP000009168">
    <property type="component" value="Unassembled WGS sequence"/>
</dbReference>